<gene>
    <name evidence="2" type="ORF">SAMN04488589_2263</name>
</gene>
<proteinExistence type="predicted"/>
<evidence type="ECO:0000313" key="3">
    <source>
        <dbReference type="Proteomes" id="UP000199259"/>
    </source>
</evidence>
<organism evidence="2 3">
    <name type="scientific">Methanolobus vulcani</name>
    <dbReference type="NCBI Taxonomy" id="38026"/>
    <lineage>
        <taxon>Archaea</taxon>
        <taxon>Methanobacteriati</taxon>
        <taxon>Methanobacteriota</taxon>
        <taxon>Stenosarchaea group</taxon>
        <taxon>Methanomicrobia</taxon>
        <taxon>Methanosarcinales</taxon>
        <taxon>Methanosarcinaceae</taxon>
        <taxon>Methanolobus</taxon>
    </lineage>
</organism>
<dbReference type="InterPro" id="IPR004360">
    <property type="entry name" value="Glyas_Fos-R_dOase_dom"/>
</dbReference>
<dbReference type="PANTHER" id="PTHR33993:SF2">
    <property type="entry name" value="VOC DOMAIN-CONTAINING PROTEIN"/>
    <property type="match status" value="1"/>
</dbReference>
<dbReference type="SUPFAM" id="SSF54593">
    <property type="entry name" value="Glyoxalase/Bleomycin resistance protein/Dihydroxybiphenyl dioxygenase"/>
    <property type="match status" value="1"/>
</dbReference>
<dbReference type="CDD" id="cd07247">
    <property type="entry name" value="SgaA_N_like"/>
    <property type="match status" value="1"/>
</dbReference>
<accession>A0A7Z7FD63</accession>
<comment type="caution">
    <text evidence="2">The sequence shown here is derived from an EMBL/GenBank/DDBJ whole genome shotgun (WGS) entry which is preliminary data.</text>
</comment>
<dbReference type="InterPro" id="IPR029068">
    <property type="entry name" value="Glyas_Bleomycin-R_OHBP_Dase"/>
</dbReference>
<reference evidence="2 3" key="1">
    <citation type="submission" date="2016-10" db="EMBL/GenBank/DDBJ databases">
        <authorList>
            <person name="Varghese N."/>
            <person name="Submissions S."/>
        </authorList>
    </citation>
    <scope>NUCLEOTIDE SEQUENCE [LARGE SCALE GENOMIC DNA]</scope>
    <source>
        <strain evidence="2 3">PL 12/M</strain>
    </source>
</reference>
<dbReference type="EMBL" id="FNCA01000008">
    <property type="protein sequence ID" value="SDG14595.1"/>
    <property type="molecule type" value="Genomic_DNA"/>
</dbReference>
<dbReference type="InterPro" id="IPR037523">
    <property type="entry name" value="VOC_core"/>
</dbReference>
<evidence type="ECO:0000313" key="2">
    <source>
        <dbReference type="EMBL" id="SDG14595.1"/>
    </source>
</evidence>
<dbReference type="PANTHER" id="PTHR33993">
    <property type="entry name" value="GLYOXALASE-RELATED"/>
    <property type="match status" value="1"/>
</dbReference>
<dbReference type="RefSeq" id="WP_091710560.1">
    <property type="nucleotide sequence ID" value="NZ_FNCA01000008.1"/>
</dbReference>
<protein>
    <recommendedName>
        <fullName evidence="1">VOC domain-containing protein</fullName>
    </recommendedName>
</protein>
<dbReference type="AlphaFoldDB" id="A0A7Z7FD63"/>
<dbReference type="Pfam" id="PF00903">
    <property type="entry name" value="Glyoxalase"/>
    <property type="match status" value="1"/>
</dbReference>
<dbReference type="InterPro" id="IPR052164">
    <property type="entry name" value="Anthracycline_SecMetBiosynth"/>
</dbReference>
<dbReference type="Proteomes" id="UP000199259">
    <property type="component" value="Unassembled WGS sequence"/>
</dbReference>
<sequence length="124" mass="13921">MPAFIHIDIPTDNVERAKRFYSDIFEWTFEKPSPDMDYYLFSTKDLDGNEGIHGGMGLRGEPDQRIAAYIGVDSIEKYASKIEQAGGQVLNKMPVPDWGALAICLDTEGNLFGLWEDSDKGENK</sequence>
<feature type="domain" description="VOC" evidence="1">
    <location>
        <begin position="3"/>
        <end position="117"/>
    </location>
</feature>
<keyword evidence="3" id="KW-1185">Reference proteome</keyword>
<dbReference type="Gene3D" id="3.10.180.10">
    <property type="entry name" value="2,3-Dihydroxybiphenyl 1,2-Dioxygenase, domain 1"/>
    <property type="match status" value="1"/>
</dbReference>
<dbReference type="PROSITE" id="PS51819">
    <property type="entry name" value="VOC"/>
    <property type="match status" value="1"/>
</dbReference>
<name>A0A7Z7FD63_9EURY</name>
<evidence type="ECO:0000259" key="1">
    <source>
        <dbReference type="PROSITE" id="PS51819"/>
    </source>
</evidence>
<dbReference type="OrthoDB" id="134577at2157"/>